<name>A0A2G2WT43_CAPBA</name>
<dbReference type="PANTHER" id="PTHR33513">
    <property type="entry name" value="OS06G0523300 PROTEIN"/>
    <property type="match status" value="1"/>
</dbReference>
<gene>
    <name evidence="3" type="ORF">CQW23_12612</name>
</gene>
<reference evidence="4" key="2">
    <citation type="journal article" date="2017" name="J. Anim. Genet.">
        <title>Multiple reference genome sequences of hot pepper reveal the massive evolution of plant disease resistance genes by retroduplication.</title>
        <authorList>
            <person name="Kim S."/>
            <person name="Park J."/>
            <person name="Yeom S.-I."/>
            <person name="Kim Y.-M."/>
            <person name="Seo E."/>
            <person name="Kim K.-T."/>
            <person name="Kim M.-S."/>
            <person name="Lee J.M."/>
            <person name="Cheong K."/>
            <person name="Shin H.-S."/>
            <person name="Kim S.-B."/>
            <person name="Han K."/>
            <person name="Lee J."/>
            <person name="Park M."/>
            <person name="Lee H.-A."/>
            <person name="Lee H.-Y."/>
            <person name="Lee Y."/>
            <person name="Oh S."/>
            <person name="Lee J.H."/>
            <person name="Choi E."/>
            <person name="Choi E."/>
            <person name="Lee S.E."/>
            <person name="Jeon J."/>
            <person name="Kim H."/>
            <person name="Choi G."/>
            <person name="Song H."/>
            <person name="Lee J."/>
            <person name="Lee S.-C."/>
            <person name="Kwon J.-K."/>
            <person name="Lee H.-Y."/>
            <person name="Koo N."/>
            <person name="Hong Y."/>
            <person name="Kim R.W."/>
            <person name="Kang W.-H."/>
            <person name="Huh J.H."/>
            <person name="Kang B.-C."/>
            <person name="Yang T.-J."/>
            <person name="Lee Y.-H."/>
            <person name="Bennetzen J.L."/>
            <person name="Choi D."/>
        </authorList>
    </citation>
    <scope>NUCLEOTIDE SEQUENCE [LARGE SCALE GENOMIC DNA]</scope>
    <source>
        <strain evidence="4">cv. PBC81</strain>
    </source>
</reference>
<dbReference type="Pfam" id="PF24847">
    <property type="entry name" value="DUF7722"/>
    <property type="match status" value="1"/>
</dbReference>
<protein>
    <recommendedName>
        <fullName evidence="2">DUF7722 domain-containing protein</fullName>
    </recommendedName>
</protein>
<accession>A0A2G2WT43</accession>
<sequence>MQKYGVDGTIKWLWEDIGFQRPLHYPKCTKAEYEYMPEWKLDCYETMPEWKLDCLLTEKMVKSLPNLYPKFQLDTSTLRRFGDGHVGNSSTSKDLPDGSGETT</sequence>
<proteinExistence type="predicted"/>
<evidence type="ECO:0000313" key="4">
    <source>
        <dbReference type="Proteomes" id="UP000224567"/>
    </source>
</evidence>
<dbReference type="InterPro" id="IPR056139">
    <property type="entry name" value="DUF7722"/>
</dbReference>
<feature type="domain" description="DUF7722" evidence="2">
    <location>
        <begin position="25"/>
        <end position="43"/>
    </location>
</feature>
<organism evidence="3 4">
    <name type="scientific">Capsicum baccatum</name>
    <name type="common">Peruvian pepper</name>
    <dbReference type="NCBI Taxonomy" id="33114"/>
    <lineage>
        <taxon>Eukaryota</taxon>
        <taxon>Viridiplantae</taxon>
        <taxon>Streptophyta</taxon>
        <taxon>Embryophyta</taxon>
        <taxon>Tracheophyta</taxon>
        <taxon>Spermatophyta</taxon>
        <taxon>Magnoliopsida</taxon>
        <taxon>eudicotyledons</taxon>
        <taxon>Gunneridae</taxon>
        <taxon>Pentapetalae</taxon>
        <taxon>asterids</taxon>
        <taxon>lamiids</taxon>
        <taxon>Solanales</taxon>
        <taxon>Solanaceae</taxon>
        <taxon>Solanoideae</taxon>
        <taxon>Capsiceae</taxon>
        <taxon>Capsicum</taxon>
    </lineage>
</organism>
<comment type="caution">
    <text evidence="3">The sequence shown here is derived from an EMBL/GenBank/DDBJ whole genome shotgun (WGS) entry which is preliminary data.</text>
</comment>
<reference evidence="3 4" key="1">
    <citation type="journal article" date="2017" name="Genome Biol.">
        <title>New reference genome sequences of hot pepper reveal the massive evolution of plant disease-resistance genes by retroduplication.</title>
        <authorList>
            <person name="Kim S."/>
            <person name="Park J."/>
            <person name="Yeom S.I."/>
            <person name="Kim Y.M."/>
            <person name="Seo E."/>
            <person name="Kim K.T."/>
            <person name="Kim M.S."/>
            <person name="Lee J.M."/>
            <person name="Cheong K."/>
            <person name="Shin H.S."/>
            <person name="Kim S.B."/>
            <person name="Han K."/>
            <person name="Lee J."/>
            <person name="Park M."/>
            <person name="Lee H.A."/>
            <person name="Lee H.Y."/>
            <person name="Lee Y."/>
            <person name="Oh S."/>
            <person name="Lee J.H."/>
            <person name="Choi E."/>
            <person name="Choi E."/>
            <person name="Lee S.E."/>
            <person name="Jeon J."/>
            <person name="Kim H."/>
            <person name="Choi G."/>
            <person name="Song H."/>
            <person name="Lee J."/>
            <person name="Lee S.C."/>
            <person name="Kwon J.K."/>
            <person name="Lee H.Y."/>
            <person name="Koo N."/>
            <person name="Hong Y."/>
            <person name="Kim R.W."/>
            <person name="Kang W.H."/>
            <person name="Huh J.H."/>
            <person name="Kang B.C."/>
            <person name="Yang T.J."/>
            <person name="Lee Y.H."/>
            <person name="Bennetzen J.L."/>
            <person name="Choi D."/>
        </authorList>
    </citation>
    <scope>NUCLEOTIDE SEQUENCE [LARGE SCALE GENOMIC DNA]</scope>
    <source>
        <strain evidence="4">cv. PBC81</strain>
    </source>
</reference>
<feature type="region of interest" description="Disordered" evidence="1">
    <location>
        <begin position="80"/>
        <end position="103"/>
    </location>
</feature>
<evidence type="ECO:0000256" key="1">
    <source>
        <dbReference type="SAM" id="MobiDB-lite"/>
    </source>
</evidence>
<dbReference type="Proteomes" id="UP000224567">
    <property type="component" value="Unassembled WGS sequence"/>
</dbReference>
<dbReference type="PANTHER" id="PTHR33513:SF4">
    <property type="entry name" value="GB|AAF04428.1"/>
    <property type="match status" value="1"/>
</dbReference>
<dbReference type="EMBL" id="MLFT02000005">
    <property type="protein sequence ID" value="PHT48404.1"/>
    <property type="molecule type" value="Genomic_DNA"/>
</dbReference>
<evidence type="ECO:0000313" key="3">
    <source>
        <dbReference type="EMBL" id="PHT48404.1"/>
    </source>
</evidence>
<evidence type="ECO:0000259" key="2">
    <source>
        <dbReference type="Pfam" id="PF24847"/>
    </source>
</evidence>
<keyword evidence="4" id="KW-1185">Reference proteome</keyword>
<dbReference type="AlphaFoldDB" id="A0A2G2WT43"/>